<evidence type="ECO:0000313" key="1">
    <source>
        <dbReference type="EMBL" id="KAL0098670.1"/>
    </source>
</evidence>
<dbReference type="EMBL" id="JADYXP020000043">
    <property type="protein sequence ID" value="KAL0098670.1"/>
    <property type="molecule type" value="Genomic_DNA"/>
</dbReference>
<organism evidence="1 2">
    <name type="scientific">Cardiocondyla obscurior</name>
    <dbReference type="NCBI Taxonomy" id="286306"/>
    <lineage>
        <taxon>Eukaryota</taxon>
        <taxon>Metazoa</taxon>
        <taxon>Ecdysozoa</taxon>
        <taxon>Arthropoda</taxon>
        <taxon>Hexapoda</taxon>
        <taxon>Insecta</taxon>
        <taxon>Pterygota</taxon>
        <taxon>Neoptera</taxon>
        <taxon>Endopterygota</taxon>
        <taxon>Hymenoptera</taxon>
        <taxon>Apocrita</taxon>
        <taxon>Aculeata</taxon>
        <taxon>Formicoidea</taxon>
        <taxon>Formicidae</taxon>
        <taxon>Myrmicinae</taxon>
        <taxon>Cardiocondyla</taxon>
    </lineage>
</organism>
<evidence type="ECO:0000313" key="2">
    <source>
        <dbReference type="Proteomes" id="UP001430953"/>
    </source>
</evidence>
<keyword evidence="2" id="KW-1185">Reference proteome</keyword>
<protein>
    <submittedName>
        <fullName evidence="1">Uncharacterized protein</fullName>
    </submittedName>
</protein>
<dbReference type="AlphaFoldDB" id="A0AAW2E8U0"/>
<reference evidence="1 2" key="1">
    <citation type="submission" date="2023-03" db="EMBL/GenBank/DDBJ databases">
        <title>High recombination rates correlate with genetic variation in Cardiocondyla obscurior ants.</title>
        <authorList>
            <person name="Errbii M."/>
        </authorList>
    </citation>
    <scope>NUCLEOTIDE SEQUENCE [LARGE SCALE GENOMIC DNA]</scope>
    <source>
        <strain evidence="1">Alpha-2009</strain>
        <tissue evidence="1">Whole body</tissue>
    </source>
</reference>
<sequence length="93" mass="10699">MKIEILNLKLRQKNQILALGILIFKYSNKIKYFAYVLVDKQKQNILTIVGHTCTCKAITVTSSFVSLSSAECSFCIYNMFIINVKYNRVRVAK</sequence>
<comment type="caution">
    <text evidence="1">The sequence shown here is derived from an EMBL/GenBank/DDBJ whole genome shotgun (WGS) entry which is preliminary data.</text>
</comment>
<dbReference type="Proteomes" id="UP001430953">
    <property type="component" value="Unassembled WGS sequence"/>
</dbReference>
<name>A0AAW2E8U0_9HYME</name>
<proteinExistence type="predicted"/>
<accession>A0AAW2E8U0</accession>
<gene>
    <name evidence="1" type="ORF">PUN28_020626</name>
</gene>